<dbReference type="EMBL" id="CP031422">
    <property type="protein sequence ID" value="AZS40849.1"/>
    <property type="molecule type" value="Genomic_DNA"/>
</dbReference>
<dbReference type="GO" id="GO:0031119">
    <property type="term" value="P:tRNA pseudouridine synthesis"/>
    <property type="evidence" value="ECO:0007669"/>
    <property type="project" value="UniProtKB-UniRule"/>
</dbReference>
<dbReference type="Pfam" id="PF16198">
    <property type="entry name" value="TruB_C_2"/>
    <property type="match status" value="1"/>
</dbReference>
<accession>A0A3S9WLA1</accession>
<dbReference type="EC" id="5.4.99.25" evidence="5"/>
<dbReference type="Proteomes" id="UP000274841">
    <property type="component" value="Chromosome"/>
</dbReference>
<dbReference type="FunFam" id="3.30.2350.10:FF:000011">
    <property type="entry name" value="tRNA pseudouridine synthase B"/>
    <property type="match status" value="1"/>
</dbReference>
<dbReference type="Pfam" id="PF01509">
    <property type="entry name" value="TruB_N"/>
    <property type="match status" value="1"/>
</dbReference>
<reference evidence="9 10" key="1">
    <citation type="submission" date="2018-08" db="EMBL/GenBank/DDBJ databases">
        <title>Microbacterium oxydans strain HG3.</title>
        <authorList>
            <person name="ORTET P."/>
        </authorList>
    </citation>
    <scope>NUCLEOTIDE SEQUENCE [LARGE SCALE GENOMIC DNA]</scope>
    <source>
        <strain evidence="9 10">HG3</strain>
    </source>
</reference>
<feature type="domain" description="tRNA pseudouridine synthase II TruB subfamily 2 C-terminal" evidence="7">
    <location>
        <begin position="236"/>
        <end position="291"/>
    </location>
</feature>
<evidence type="ECO:0000256" key="3">
    <source>
        <dbReference type="ARBA" id="ARBA00022694"/>
    </source>
</evidence>
<dbReference type="InterPro" id="IPR015225">
    <property type="entry name" value="tRNA_psdUridine_synth_fam2_C"/>
</dbReference>
<dbReference type="SUPFAM" id="SSF55120">
    <property type="entry name" value="Pseudouridine synthase"/>
    <property type="match status" value="1"/>
</dbReference>
<dbReference type="Gene3D" id="3.30.2350.10">
    <property type="entry name" value="Pseudouridine synthase"/>
    <property type="match status" value="1"/>
</dbReference>
<evidence type="ECO:0000256" key="4">
    <source>
        <dbReference type="ARBA" id="ARBA00023235"/>
    </source>
</evidence>
<feature type="domain" description="tRNA pseudouridylate synthase B C-terminal" evidence="8">
    <location>
        <begin position="181"/>
        <end position="223"/>
    </location>
</feature>
<dbReference type="Pfam" id="PF09142">
    <property type="entry name" value="TruB_C"/>
    <property type="match status" value="1"/>
</dbReference>
<comment type="catalytic activity">
    <reaction evidence="1 5">
        <text>uridine(55) in tRNA = pseudouridine(55) in tRNA</text>
        <dbReference type="Rhea" id="RHEA:42532"/>
        <dbReference type="Rhea" id="RHEA-COMP:10101"/>
        <dbReference type="Rhea" id="RHEA-COMP:10102"/>
        <dbReference type="ChEBI" id="CHEBI:65314"/>
        <dbReference type="ChEBI" id="CHEBI:65315"/>
        <dbReference type="EC" id="5.4.99.25"/>
    </reaction>
</comment>
<evidence type="ECO:0000313" key="10">
    <source>
        <dbReference type="Proteomes" id="UP000274841"/>
    </source>
</evidence>
<dbReference type="InterPro" id="IPR014780">
    <property type="entry name" value="tRNA_psdUridine_synth_TruB"/>
</dbReference>
<evidence type="ECO:0000259" key="7">
    <source>
        <dbReference type="Pfam" id="PF09142"/>
    </source>
</evidence>
<feature type="domain" description="Pseudouridine synthase II N-terminal" evidence="6">
    <location>
        <begin position="25"/>
        <end position="180"/>
    </location>
</feature>
<evidence type="ECO:0000313" key="9">
    <source>
        <dbReference type="EMBL" id="AZS40849.1"/>
    </source>
</evidence>
<dbReference type="PANTHER" id="PTHR13767">
    <property type="entry name" value="TRNA-PSEUDOURIDINE SYNTHASE"/>
    <property type="match status" value="1"/>
</dbReference>
<evidence type="ECO:0000256" key="2">
    <source>
        <dbReference type="ARBA" id="ARBA00005642"/>
    </source>
</evidence>
<dbReference type="AlphaFoldDB" id="A0A3S9WLA1"/>
<dbReference type="HAMAP" id="MF_01080">
    <property type="entry name" value="TruB_bact"/>
    <property type="match status" value="1"/>
</dbReference>
<evidence type="ECO:0000256" key="1">
    <source>
        <dbReference type="ARBA" id="ARBA00000385"/>
    </source>
</evidence>
<evidence type="ECO:0000259" key="6">
    <source>
        <dbReference type="Pfam" id="PF01509"/>
    </source>
</evidence>
<dbReference type="PANTHER" id="PTHR13767:SF2">
    <property type="entry name" value="PSEUDOURIDYLATE SYNTHASE TRUB1"/>
    <property type="match status" value="1"/>
</dbReference>
<dbReference type="NCBIfam" id="TIGR00431">
    <property type="entry name" value="TruB"/>
    <property type="match status" value="1"/>
</dbReference>
<dbReference type="GO" id="GO:0003723">
    <property type="term" value="F:RNA binding"/>
    <property type="evidence" value="ECO:0007669"/>
    <property type="project" value="InterPro"/>
</dbReference>
<dbReference type="InterPro" id="IPR020103">
    <property type="entry name" value="PsdUridine_synth_cat_dom_sf"/>
</dbReference>
<dbReference type="InterPro" id="IPR032819">
    <property type="entry name" value="TruB_C"/>
</dbReference>
<dbReference type="RefSeq" id="WP_127012291.1">
    <property type="nucleotide sequence ID" value="NZ_CP031422.1"/>
</dbReference>
<comment type="similarity">
    <text evidence="2 5">Belongs to the pseudouridine synthase TruB family. Type 1 subfamily.</text>
</comment>
<dbReference type="KEGG" id="moy:CVS54_02193"/>
<dbReference type="GO" id="GO:1990481">
    <property type="term" value="P:mRNA pseudouridine synthesis"/>
    <property type="evidence" value="ECO:0007669"/>
    <property type="project" value="TreeGrafter"/>
</dbReference>
<evidence type="ECO:0000256" key="5">
    <source>
        <dbReference type="HAMAP-Rule" id="MF_01080"/>
    </source>
</evidence>
<dbReference type="InterPro" id="IPR002501">
    <property type="entry name" value="PsdUridine_synth_N"/>
</dbReference>
<dbReference type="InterPro" id="IPR036974">
    <property type="entry name" value="PUA_sf"/>
</dbReference>
<proteinExistence type="inferred from homology"/>
<dbReference type="CDD" id="cd02573">
    <property type="entry name" value="PseudoU_synth_EcTruB"/>
    <property type="match status" value="1"/>
</dbReference>
<protein>
    <recommendedName>
        <fullName evidence="5">tRNA pseudouridine synthase B</fullName>
        <ecNumber evidence="5">5.4.99.25</ecNumber>
    </recommendedName>
    <alternativeName>
        <fullName evidence="5">tRNA pseudouridine(55) synthase</fullName>
        <shortName evidence="5">Psi55 synthase</shortName>
    </alternativeName>
    <alternativeName>
        <fullName evidence="5">tRNA pseudouridylate synthase</fullName>
    </alternativeName>
    <alternativeName>
        <fullName evidence="5">tRNA-uridine isomerase</fullName>
    </alternativeName>
</protein>
<dbReference type="GO" id="GO:0160148">
    <property type="term" value="F:tRNA pseudouridine(55) synthase activity"/>
    <property type="evidence" value="ECO:0007669"/>
    <property type="project" value="UniProtKB-EC"/>
</dbReference>
<evidence type="ECO:0000259" key="8">
    <source>
        <dbReference type="Pfam" id="PF16198"/>
    </source>
</evidence>
<dbReference type="Gene3D" id="2.30.130.10">
    <property type="entry name" value="PUA domain"/>
    <property type="match status" value="1"/>
</dbReference>
<keyword evidence="4 5" id="KW-0413">Isomerase</keyword>
<name>A0A3S9WLA1_9MICO</name>
<comment type="function">
    <text evidence="5">Responsible for synthesis of pseudouridine from uracil-55 in the psi GC loop of transfer RNAs.</text>
</comment>
<organism evidence="9 10">
    <name type="scientific">Microbacterium oxydans</name>
    <dbReference type="NCBI Taxonomy" id="82380"/>
    <lineage>
        <taxon>Bacteria</taxon>
        <taxon>Bacillati</taxon>
        <taxon>Actinomycetota</taxon>
        <taxon>Actinomycetes</taxon>
        <taxon>Micrococcales</taxon>
        <taxon>Microbacteriaceae</taxon>
        <taxon>Microbacterium</taxon>
    </lineage>
</organism>
<sequence length="297" mass="30894">MVSPGILLVDKPAGLTSHDVVARTRRAFGTRKVGHAGTLDPMATGLLVIGIEGATRLLTYIVGADKTYTATIRLGQTTGTDDAEGEILTTASADAWASVTDDAVSAGIAELTGEISQVPSAVSAIKVDGRRAYDRVRAGEEVVLAARDVVISRFDLLATRRGEGHVDLDVIVECSSGTYIRSLARDLGAGLGVGGHLTALRRTRVGPFDVTEAVGLDALEGAPTLTPGEAAARILPVLEMSSDDARDLRHGKRLSGQAARLHEAMGAAIDQDGALIGIVEKRGADLKSAMNMPEVVP</sequence>
<gene>
    <name evidence="5 9" type="primary">truB</name>
    <name evidence="9" type="ORF">CVS54_02193</name>
</gene>
<keyword evidence="3 5" id="KW-0819">tRNA processing</keyword>
<feature type="active site" description="Nucleophile" evidence="5">
    <location>
        <position position="40"/>
    </location>
</feature>